<gene>
    <name evidence="3" type="ORF">EV688_10397</name>
</gene>
<dbReference type="InterPro" id="IPR007607">
    <property type="entry name" value="BacA/B"/>
</dbReference>
<accession>A0A4R2KTH0</accession>
<dbReference type="PANTHER" id="PTHR35024:SF4">
    <property type="entry name" value="POLYMER-FORMING CYTOSKELETAL PROTEIN"/>
    <property type="match status" value="1"/>
</dbReference>
<dbReference type="AlphaFoldDB" id="A0A4R2KTH0"/>
<protein>
    <submittedName>
        <fullName evidence="3">Cytoskeletal protein CcmA (Bactofilin family)</fullName>
    </submittedName>
</protein>
<feature type="compositionally biased region" description="Polar residues" evidence="2">
    <location>
        <begin position="148"/>
        <end position="164"/>
    </location>
</feature>
<comment type="similarity">
    <text evidence="1">Belongs to the bactofilin family.</text>
</comment>
<sequence length="181" mass="18743">MFERKSSKTGLPPEAPPKASETPPVAERKPAPTPPKVSEATAMIGAKVKVTGDIESSEDLLIEGEVNGTVKLADNELVIGNSGRVQANIEAKTIRIEGEVQGDIVGQERVVITTTGNVQGNVSSPRVMLEDGGRFKGSIDMGGPAKGTTAQPRPTSSTPVQQETKPADQKAPAHQAGGKAG</sequence>
<dbReference type="Pfam" id="PF04519">
    <property type="entry name" value="Bactofilin"/>
    <property type="match status" value="1"/>
</dbReference>
<keyword evidence="4" id="KW-1185">Reference proteome</keyword>
<dbReference type="Proteomes" id="UP000294980">
    <property type="component" value="Unassembled WGS sequence"/>
</dbReference>
<name>A0A4R2KTH0_9GAMM</name>
<comment type="caution">
    <text evidence="3">The sequence shown here is derived from an EMBL/GenBank/DDBJ whole genome shotgun (WGS) entry which is preliminary data.</text>
</comment>
<evidence type="ECO:0000256" key="1">
    <source>
        <dbReference type="ARBA" id="ARBA00044755"/>
    </source>
</evidence>
<dbReference type="RefSeq" id="WP_162883888.1">
    <property type="nucleotide sequence ID" value="NZ_QQSW01000008.1"/>
</dbReference>
<evidence type="ECO:0000313" key="3">
    <source>
        <dbReference type="EMBL" id="TCO77083.1"/>
    </source>
</evidence>
<organism evidence="3 4">
    <name type="scientific">Chromatocurvus halotolerans</name>
    <dbReference type="NCBI Taxonomy" id="1132028"/>
    <lineage>
        <taxon>Bacteria</taxon>
        <taxon>Pseudomonadati</taxon>
        <taxon>Pseudomonadota</taxon>
        <taxon>Gammaproteobacteria</taxon>
        <taxon>Cellvibrionales</taxon>
        <taxon>Halieaceae</taxon>
        <taxon>Chromatocurvus</taxon>
    </lineage>
</organism>
<evidence type="ECO:0000256" key="2">
    <source>
        <dbReference type="SAM" id="MobiDB-lite"/>
    </source>
</evidence>
<proteinExistence type="inferred from homology"/>
<evidence type="ECO:0000313" key="4">
    <source>
        <dbReference type="Proteomes" id="UP000294980"/>
    </source>
</evidence>
<dbReference type="PANTHER" id="PTHR35024">
    <property type="entry name" value="HYPOTHETICAL CYTOSOLIC PROTEIN"/>
    <property type="match status" value="1"/>
</dbReference>
<reference evidence="3 4" key="1">
    <citation type="submission" date="2019-03" db="EMBL/GenBank/DDBJ databases">
        <title>Genomic Encyclopedia of Type Strains, Phase IV (KMG-IV): sequencing the most valuable type-strain genomes for metagenomic binning, comparative biology and taxonomic classification.</title>
        <authorList>
            <person name="Goeker M."/>
        </authorList>
    </citation>
    <scope>NUCLEOTIDE SEQUENCE [LARGE SCALE GENOMIC DNA]</scope>
    <source>
        <strain evidence="3 4">DSM 23344</strain>
    </source>
</reference>
<feature type="region of interest" description="Disordered" evidence="2">
    <location>
        <begin position="132"/>
        <end position="181"/>
    </location>
</feature>
<feature type="region of interest" description="Disordered" evidence="2">
    <location>
        <begin position="1"/>
        <end position="40"/>
    </location>
</feature>
<dbReference type="EMBL" id="SLWX01000003">
    <property type="protein sequence ID" value="TCO77083.1"/>
    <property type="molecule type" value="Genomic_DNA"/>
</dbReference>